<keyword evidence="3" id="KW-0808">Transferase</keyword>
<dbReference type="InterPro" id="IPR017438">
    <property type="entry name" value="ATP-NAD_kinase_N"/>
</dbReference>
<keyword evidence="3" id="KW-0418">Kinase</keyword>
<dbReference type="OrthoDB" id="3853857at2759"/>
<dbReference type="GO" id="GO:0016773">
    <property type="term" value="F:phosphotransferase activity, alcohol group as acceptor"/>
    <property type="evidence" value="ECO:0007669"/>
    <property type="project" value="UniProtKB-ARBA"/>
</dbReference>
<dbReference type="EMBL" id="NRSZ01000666">
    <property type="protein sequence ID" value="PNY25758.1"/>
    <property type="molecule type" value="Genomic_DNA"/>
</dbReference>
<dbReference type="AlphaFoldDB" id="A0A2K3QDY6"/>
<feature type="region of interest" description="Disordered" evidence="1">
    <location>
        <begin position="353"/>
        <end position="381"/>
    </location>
</feature>
<feature type="domain" description="DAGKc" evidence="2">
    <location>
        <begin position="145"/>
        <end position="284"/>
    </location>
</feature>
<dbReference type="STRING" id="45235.A0A2K3QDY6"/>
<reference evidence="3 4" key="1">
    <citation type="submission" date="2017-08" db="EMBL/GenBank/DDBJ databases">
        <title>Harnessing the power of phylogenomics to disentangle the directionality and signatures of interkingdom host jumping in the parasitic fungal genus Tolypocladium.</title>
        <authorList>
            <person name="Quandt C.A."/>
            <person name="Patterson W."/>
            <person name="Spatafora J.W."/>
        </authorList>
    </citation>
    <scope>NUCLEOTIDE SEQUENCE [LARGE SCALE GENOMIC DNA]</scope>
    <source>
        <strain evidence="3 4">CBS 113982</strain>
    </source>
</reference>
<evidence type="ECO:0000259" key="2">
    <source>
        <dbReference type="PROSITE" id="PS50146"/>
    </source>
</evidence>
<comment type="caution">
    <text evidence="3">The sequence shown here is derived from an EMBL/GenBank/DDBJ whole genome shotgun (WGS) entry which is preliminary data.</text>
</comment>
<dbReference type="PROSITE" id="PS50146">
    <property type="entry name" value="DAGK"/>
    <property type="match status" value="1"/>
</dbReference>
<dbReference type="Pfam" id="PF24321">
    <property type="entry name" value="DUF7493"/>
    <property type="match status" value="1"/>
</dbReference>
<dbReference type="InterPro" id="IPR001206">
    <property type="entry name" value="Diacylglycerol_kinase_cat_dom"/>
</dbReference>
<dbReference type="SUPFAM" id="SSF111331">
    <property type="entry name" value="NAD kinase/diacylglycerol kinase-like"/>
    <property type="match status" value="1"/>
</dbReference>
<dbReference type="Gene3D" id="2.60.200.40">
    <property type="match status" value="1"/>
</dbReference>
<name>A0A2K3QDY6_9HYPO</name>
<dbReference type="Gene3D" id="3.40.50.10330">
    <property type="entry name" value="Probable inorganic polyphosphate/atp-NAD kinase, domain 1"/>
    <property type="match status" value="1"/>
</dbReference>
<dbReference type="InterPro" id="IPR016064">
    <property type="entry name" value="NAD/diacylglycerol_kinase_sf"/>
</dbReference>
<dbReference type="GO" id="GO:0005737">
    <property type="term" value="C:cytoplasm"/>
    <property type="evidence" value="ECO:0007669"/>
    <property type="project" value="TreeGrafter"/>
</dbReference>
<dbReference type="GO" id="GO:0046512">
    <property type="term" value="P:sphingosine biosynthetic process"/>
    <property type="evidence" value="ECO:0007669"/>
    <property type="project" value="TreeGrafter"/>
</dbReference>
<evidence type="ECO:0000313" key="3">
    <source>
        <dbReference type="EMBL" id="PNY25758.1"/>
    </source>
</evidence>
<evidence type="ECO:0000256" key="1">
    <source>
        <dbReference type="SAM" id="MobiDB-lite"/>
    </source>
</evidence>
<dbReference type="Pfam" id="PF00781">
    <property type="entry name" value="DAGK_cat"/>
    <property type="match status" value="1"/>
</dbReference>
<dbReference type="GO" id="GO:0016020">
    <property type="term" value="C:membrane"/>
    <property type="evidence" value="ECO:0007669"/>
    <property type="project" value="TreeGrafter"/>
</dbReference>
<evidence type="ECO:0000313" key="4">
    <source>
        <dbReference type="Proteomes" id="UP000236621"/>
    </source>
</evidence>
<dbReference type="PANTHER" id="PTHR12358">
    <property type="entry name" value="SPHINGOSINE KINASE"/>
    <property type="match status" value="1"/>
</dbReference>
<dbReference type="SMART" id="SM00046">
    <property type="entry name" value="DAGKc"/>
    <property type="match status" value="1"/>
</dbReference>
<accession>A0A2K3QDY6</accession>
<proteinExistence type="predicted"/>
<gene>
    <name evidence="3" type="ORF">TCAP_04296</name>
</gene>
<sequence>MENGHSAEGAVGMCLALDGNGSSLTIGDKHLVIDGPANESRRCCPCTSITTGNRPEQACPLRDRPAHSRMPADASGKRLIPLYNVLWAEIVGSQLLIDYAAQPSKKSIKHEKWTYEIGAPANRPDGPEPESFAAALLSRAYADAQPRKRAYVFINPNAGPGGALRKWHREVKPLLEAARMHMDVVTLARGGEAIELAEKVDIDKYDTIMACSGDGTPHEIFNGLARRPDASRALSKIAVSHVPCGSGNAMSCNLYGSHRPAFAALAIIKGVVTPLDLVSITQGDRHLISFLSQSLGIIAESDLGTESLRWMGSKRFDVGVMTRVFRKRCYPCDLAVKVEVDQKDGVRAHYRHHASEASLDQKAQAESRQGDSEGEGLPPLKYGTVQDDLPEGWELVPYDKIGTFYCGNVRRHFATSGHMPSFLANADVQMAYMAPDLNFFSAAVAADGCMDLVTINGDLSPVTATKTLMSVESGKFFDSPHVSYRKISAYRIIPRNQEDGYISIDGERIPFGPFQAEVHRGLGRVISKRGAFEALGPSNWDSVTVAERMHA</sequence>
<organism evidence="3 4">
    <name type="scientific">Tolypocladium capitatum</name>
    <dbReference type="NCBI Taxonomy" id="45235"/>
    <lineage>
        <taxon>Eukaryota</taxon>
        <taxon>Fungi</taxon>
        <taxon>Dikarya</taxon>
        <taxon>Ascomycota</taxon>
        <taxon>Pezizomycotina</taxon>
        <taxon>Sordariomycetes</taxon>
        <taxon>Hypocreomycetidae</taxon>
        <taxon>Hypocreales</taxon>
        <taxon>Ophiocordycipitaceae</taxon>
        <taxon>Tolypocladium</taxon>
    </lineage>
</organism>
<dbReference type="Proteomes" id="UP000236621">
    <property type="component" value="Unassembled WGS sequence"/>
</dbReference>
<dbReference type="InterPro" id="IPR055916">
    <property type="entry name" value="DUF7493"/>
</dbReference>
<dbReference type="PANTHER" id="PTHR12358:SF31">
    <property type="entry name" value="ACYLGLYCEROL KINASE, MITOCHONDRIAL"/>
    <property type="match status" value="1"/>
</dbReference>
<protein>
    <submittedName>
        <fullName evidence="3">Sphingoid long chain base kinase 5</fullName>
    </submittedName>
</protein>
<keyword evidence="4" id="KW-1185">Reference proteome</keyword>
<dbReference type="InterPro" id="IPR050187">
    <property type="entry name" value="Lipid_Phosphate_FormReg"/>
</dbReference>
<dbReference type="GO" id="GO:0001727">
    <property type="term" value="F:lipid kinase activity"/>
    <property type="evidence" value="ECO:0007669"/>
    <property type="project" value="TreeGrafter"/>
</dbReference>